<organism evidence="1 2">
    <name type="scientific">Megamonas hypermegale</name>
    <dbReference type="NCBI Taxonomy" id="158847"/>
    <lineage>
        <taxon>Bacteria</taxon>
        <taxon>Bacillati</taxon>
        <taxon>Bacillota</taxon>
        <taxon>Negativicutes</taxon>
        <taxon>Selenomonadales</taxon>
        <taxon>Selenomonadaceae</taxon>
        <taxon>Megamonas</taxon>
    </lineage>
</organism>
<gene>
    <name evidence="1" type="ORF">K8V65_02905</name>
</gene>
<reference evidence="1" key="2">
    <citation type="submission" date="2021-09" db="EMBL/GenBank/DDBJ databases">
        <authorList>
            <person name="Gilroy R."/>
        </authorList>
    </citation>
    <scope>NUCLEOTIDE SEQUENCE</scope>
    <source>
        <strain evidence="1">7318</strain>
    </source>
</reference>
<proteinExistence type="predicted"/>
<accession>A0A921L7K2</accession>
<dbReference type="EMBL" id="DYVR01000076">
    <property type="protein sequence ID" value="HJF84597.1"/>
    <property type="molecule type" value="Genomic_DNA"/>
</dbReference>
<evidence type="ECO:0008006" key="3">
    <source>
        <dbReference type="Google" id="ProtNLM"/>
    </source>
</evidence>
<evidence type="ECO:0000313" key="2">
    <source>
        <dbReference type="Proteomes" id="UP000780768"/>
    </source>
</evidence>
<dbReference type="Proteomes" id="UP000780768">
    <property type="component" value="Unassembled WGS sequence"/>
</dbReference>
<sequence length="76" mass="9193">MNTEEKNERLLLRNLKDAGCNAEMIARFFELHNTGNRHEQLKLLFSHREDLLQKLHKSQNRLDCLDYLIYDIKKHK</sequence>
<name>A0A921L7K2_9FIRM</name>
<evidence type="ECO:0000313" key="1">
    <source>
        <dbReference type="EMBL" id="HJF84597.1"/>
    </source>
</evidence>
<comment type="caution">
    <text evidence="1">The sequence shown here is derived from an EMBL/GenBank/DDBJ whole genome shotgun (WGS) entry which is preliminary data.</text>
</comment>
<dbReference type="AlphaFoldDB" id="A0A921L7K2"/>
<protein>
    <recommendedName>
        <fullName evidence="3">HTH merR-type domain-containing protein</fullName>
    </recommendedName>
</protein>
<dbReference type="RefSeq" id="WP_289548758.1">
    <property type="nucleotide sequence ID" value="NZ_CALXYC010000001.1"/>
</dbReference>
<reference evidence="1" key="1">
    <citation type="journal article" date="2021" name="PeerJ">
        <title>Extensive microbial diversity within the chicken gut microbiome revealed by metagenomics and culture.</title>
        <authorList>
            <person name="Gilroy R."/>
            <person name="Ravi A."/>
            <person name="Getino M."/>
            <person name="Pursley I."/>
            <person name="Horton D.L."/>
            <person name="Alikhan N.F."/>
            <person name="Baker D."/>
            <person name="Gharbi K."/>
            <person name="Hall N."/>
            <person name="Watson M."/>
            <person name="Adriaenssens E.M."/>
            <person name="Foster-Nyarko E."/>
            <person name="Jarju S."/>
            <person name="Secka A."/>
            <person name="Antonio M."/>
            <person name="Oren A."/>
            <person name="Chaudhuri R.R."/>
            <person name="La Ragione R."/>
            <person name="Hildebrand F."/>
            <person name="Pallen M.J."/>
        </authorList>
    </citation>
    <scope>NUCLEOTIDE SEQUENCE</scope>
    <source>
        <strain evidence="1">7318</strain>
    </source>
</reference>